<comment type="function">
    <text evidence="1">Component of ribonuclease P, a ribonucleoprotein complex that generates mature tRNA molecules by cleaving their 5'-ends.</text>
</comment>
<dbReference type="GO" id="GO:0033204">
    <property type="term" value="F:ribonuclease P RNA binding"/>
    <property type="evidence" value="ECO:0007669"/>
    <property type="project" value="InterPro"/>
</dbReference>
<evidence type="ECO:0000256" key="5">
    <source>
        <dbReference type="ARBA" id="ARBA00046486"/>
    </source>
</evidence>
<dbReference type="InterPro" id="IPR016848">
    <property type="entry name" value="RNase_P/MRP_Rpp29-subunit"/>
</dbReference>
<dbReference type="Proteomes" id="UP001142055">
    <property type="component" value="Chromosome 2"/>
</dbReference>
<dbReference type="InterPro" id="IPR002730">
    <property type="entry name" value="Rpp29/RNP1"/>
</dbReference>
<organism evidence="6 7">
    <name type="scientific">Blomia tropicalis</name>
    <name type="common">Mite</name>
    <dbReference type="NCBI Taxonomy" id="40697"/>
    <lineage>
        <taxon>Eukaryota</taxon>
        <taxon>Metazoa</taxon>
        <taxon>Ecdysozoa</taxon>
        <taxon>Arthropoda</taxon>
        <taxon>Chelicerata</taxon>
        <taxon>Arachnida</taxon>
        <taxon>Acari</taxon>
        <taxon>Acariformes</taxon>
        <taxon>Sarcoptiformes</taxon>
        <taxon>Astigmata</taxon>
        <taxon>Glycyphagoidea</taxon>
        <taxon>Echimyopodidae</taxon>
        <taxon>Blomia</taxon>
    </lineage>
</organism>
<reference evidence="6" key="1">
    <citation type="submission" date="2022-12" db="EMBL/GenBank/DDBJ databases">
        <title>Genome assemblies of Blomia tropicalis.</title>
        <authorList>
            <person name="Cui Y."/>
        </authorList>
    </citation>
    <scope>NUCLEOTIDE SEQUENCE</scope>
    <source>
        <tissue evidence="6">Adult mites</tissue>
    </source>
</reference>
<name>A0A9Q0M8I2_BLOTA</name>
<accession>A0A9Q0M8I2</accession>
<dbReference type="GO" id="GO:0001682">
    <property type="term" value="P:tRNA 5'-leader removal"/>
    <property type="evidence" value="ECO:0007669"/>
    <property type="project" value="InterPro"/>
</dbReference>
<sequence length="184" mass="21291">MDPKFSSSSALFKTLPPEITDVAHLINVEPGIEQSEDIFKTFVQDRIPRKDIGEDFKYKVYSLYETIDENKPKGGKNIRNKKPTKRLNCRQKKALFDIRKDNLSYKDFATLNQLWHSYFQSILSEVKTQADELKLSRADYHGAFLMVYASQNPTVIGLQGYVVQESKNTFRLINSNNRLLSKSF</sequence>
<protein>
    <recommendedName>
        <fullName evidence="4">Ribonuclease P protein subunit p29</fullName>
    </recommendedName>
</protein>
<dbReference type="AlphaFoldDB" id="A0A9Q0M8I2"/>
<dbReference type="Pfam" id="PF01868">
    <property type="entry name" value="RNase_P-MRP_p29"/>
    <property type="match status" value="1"/>
</dbReference>
<dbReference type="EMBL" id="JAPWDV010000002">
    <property type="protein sequence ID" value="KAJ6221002.1"/>
    <property type="molecule type" value="Genomic_DNA"/>
</dbReference>
<dbReference type="GO" id="GO:0006364">
    <property type="term" value="P:rRNA processing"/>
    <property type="evidence" value="ECO:0007669"/>
    <property type="project" value="TreeGrafter"/>
</dbReference>
<evidence type="ECO:0000256" key="3">
    <source>
        <dbReference type="ARBA" id="ARBA00006181"/>
    </source>
</evidence>
<comment type="similarity">
    <text evidence="3">Belongs to the eukaryotic/archaeal RNase P protein component 1 family.</text>
</comment>
<proteinExistence type="inferred from homology"/>
<evidence type="ECO:0000313" key="6">
    <source>
        <dbReference type="EMBL" id="KAJ6221002.1"/>
    </source>
</evidence>
<dbReference type="SUPFAM" id="SSF101744">
    <property type="entry name" value="Rof/RNase P subunit-like"/>
    <property type="match status" value="1"/>
</dbReference>
<dbReference type="InterPro" id="IPR023534">
    <property type="entry name" value="Rof/RNase_P-like"/>
</dbReference>
<dbReference type="InterPro" id="IPR036980">
    <property type="entry name" value="RNase_P/MRP_Rpp29_sf"/>
</dbReference>
<dbReference type="PANTHER" id="PTHR13348">
    <property type="entry name" value="RIBONUCLEASE P SUBUNIT P29"/>
    <property type="match status" value="1"/>
</dbReference>
<gene>
    <name evidence="6" type="ORF">RDWZM_006814</name>
</gene>
<dbReference type="GO" id="GO:0005634">
    <property type="term" value="C:nucleus"/>
    <property type="evidence" value="ECO:0007669"/>
    <property type="project" value="UniProtKB-SubCell"/>
</dbReference>
<dbReference type="GO" id="GO:0030677">
    <property type="term" value="C:ribonuclease P complex"/>
    <property type="evidence" value="ECO:0007669"/>
    <property type="project" value="InterPro"/>
</dbReference>
<evidence type="ECO:0000256" key="2">
    <source>
        <dbReference type="ARBA" id="ARBA00004123"/>
    </source>
</evidence>
<evidence type="ECO:0000256" key="1">
    <source>
        <dbReference type="ARBA" id="ARBA00002435"/>
    </source>
</evidence>
<dbReference type="GO" id="GO:0000172">
    <property type="term" value="C:ribonuclease MRP complex"/>
    <property type="evidence" value="ECO:0007669"/>
    <property type="project" value="InterPro"/>
</dbReference>
<evidence type="ECO:0000313" key="7">
    <source>
        <dbReference type="Proteomes" id="UP001142055"/>
    </source>
</evidence>
<evidence type="ECO:0000256" key="4">
    <source>
        <dbReference type="ARBA" id="ARBA00016225"/>
    </source>
</evidence>
<dbReference type="PANTHER" id="PTHR13348:SF0">
    <property type="entry name" value="RIBONUCLEASE P PROTEIN SUBUNIT P29"/>
    <property type="match status" value="1"/>
</dbReference>
<comment type="subunit">
    <text evidence="5">Component of nuclear RNase P and RNase MRP ribonucleoproteins. RNase P consists of a catalytic RNA moiety and 10 different protein chains; POP1, POP4, POP5, POP7, RPP14, RPP21, RPP25, RPP30, RPP38 and RPP40. Within the RNase P complex, POP1, POP7 and RPP25 form the 'finger' subcomplex, POP5, RPP14, RPP40 and homodimeric RPP30 form the 'palm' subcomplex, and RPP21, POP4 and RPP38 form the 'wrist' subcomplex. All subunits of the RNase P complex interact with the catalytic RNA. Several subunits of RNase P are also part of the RNase MRP complex. RNase MRP consists of a catalytic RNA moiety and about 8 protein subunits; POP1, POP7, RPP25, RPP30, RPP38, RPP40 and possibly also POP4 and POP5.</text>
</comment>
<comment type="caution">
    <text evidence="6">The sequence shown here is derived from an EMBL/GenBank/DDBJ whole genome shotgun (WGS) entry which is preliminary data.</text>
</comment>
<dbReference type="Gene3D" id="2.30.30.210">
    <property type="entry name" value="Ribonuclease P/MRP, subunit p29"/>
    <property type="match status" value="1"/>
</dbReference>
<comment type="subcellular location">
    <subcellularLocation>
        <location evidence="2">Nucleus</location>
    </subcellularLocation>
</comment>
<dbReference type="OMA" id="NQLWHSY"/>
<keyword evidence="7" id="KW-1185">Reference proteome</keyword>